<comment type="catalytic activity">
    <reaction evidence="4 5">
        <text>L-cysteine + L-glutamate + ATP = gamma-L-glutamyl-L-cysteine + ADP + phosphate + H(+)</text>
        <dbReference type="Rhea" id="RHEA:13285"/>
        <dbReference type="ChEBI" id="CHEBI:15378"/>
        <dbReference type="ChEBI" id="CHEBI:29985"/>
        <dbReference type="ChEBI" id="CHEBI:30616"/>
        <dbReference type="ChEBI" id="CHEBI:35235"/>
        <dbReference type="ChEBI" id="CHEBI:43474"/>
        <dbReference type="ChEBI" id="CHEBI:58173"/>
        <dbReference type="ChEBI" id="CHEBI:456216"/>
        <dbReference type="EC" id="6.3.2.2"/>
    </reaction>
</comment>
<dbReference type="InterPro" id="IPR050141">
    <property type="entry name" value="GCL_type2/YbdK_subfam"/>
</dbReference>
<evidence type="ECO:0000256" key="5">
    <source>
        <dbReference type="HAMAP-Rule" id="MF_01609"/>
    </source>
</evidence>
<dbReference type="NCBIfam" id="NF010041">
    <property type="entry name" value="PRK13517.1-1"/>
    <property type="match status" value="1"/>
</dbReference>
<comment type="similarity">
    <text evidence="5">Belongs to the glutamate--cysteine ligase type 2 family. YbdK subfamily.</text>
</comment>
<dbReference type="GO" id="GO:0005524">
    <property type="term" value="F:ATP binding"/>
    <property type="evidence" value="ECO:0007669"/>
    <property type="project" value="UniProtKB-KW"/>
</dbReference>
<protein>
    <recommendedName>
        <fullName evidence="5">Putative glutamate--cysteine ligase 2</fullName>
        <ecNumber evidence="5">6.3.2.2</ecNumber>
    </recommendedName>
    <alternativeName>
        <fullName evidence="5">Gamma-glutamylcysteine synthetase 2</fullName>
        <shortName evidence="5">GCS 2</shortName>
        <shortName evidence="5">Gamma-GCS 2</shortName>
    </alternativeName>
</protein>
<dbReference type="RefSeq" id="WP_198504340.1">
    <property type="nucleotide sequence ID" value="NZ_CP065959.1"/>
</dbReference>
<proteinExistence type="inferred from homology"/>
<dbReference type="InterPro" id="IPR014746">
    <property type="entry name" value="Gln_synth/guanido_kin_cat_dom"/>
</dbReference>
<dbReference type="SUPFAM" id="SSF55931">
    <property type="entry name" value="Glutamine synthetase/guanido kinase"/>
    <property type="match status" value="1"/>
</dbReference>
<evidence type="ECO:0000256" key="1">
    <source>
        <dbReference type="ARBA" id="ARBA00022598"/>
    </source>
</evidence>
<evidence type="ECO:0000256" key="4">
    <source>
        <dbReference type="ARBA" id="ARBA00048819"/>
    </source>
</evidence>
<dbReference type="Gene3D" id="3.30.590.20">
    <property type="match status" value="1"/>
</dbReference>
<dbReference type="GO" id="GO:0042398">
    <property type="term" value="P:modified amino acid biosynthetic process"/>
    <property type="evidence" value="ECO:0007669"/>
    <property type="project" value="InterPro"/>
</dbReference>
<reference evidence="6 7" key="1">
    <citation type="submission" date="2020-12" db="EMBL/GenBank/DDBJ databases">
        <title>Identification and biosynthesis of polyene macrolides produced by Streptomyces alfalfae Men-myco-93-63.</title>
        <authorList>
            <person name="Liu D."/>
            <person name="Li Y."/>
            <person name="Liu L."/>
            <person name="Han X."/>
            <person name="Shen F."/>
        </authorList>
    </citation>
    <scope>NUCLEOTIDE SEQUENCE [LARGE SCALE GENOMIC DNA]</scope>
    <source>
        <strain evidence="6 7">Men-myco-93-63</strain>
    </source>
</reference>
<dbReference type="PANTHER" id="PTHR36510:SF1">
    <property type="entry name" value="GLUTAMATE--CYSTEINE LIGASE 2-RELATED"/>
    <property type="match status" value="1"/>
</dbReference>
<dbReference type="Pfam" id="PF04107">
    <property type="entry name" value="GCS2"/>
    <property type="match status" value="1"/>
</dbReference>
<keyword evidence="3 5" id="KW-0067">ATP-binding</keyword>
<name>A0A7T4U1A1_9ACTN</name>
<gene>
    <name evidence="6" type="ORF">I8755_33105</name>
</gene>
<dbReference type="AlphaFoldDB" id="A0A7T4U1A1"/>
<dbReference type="GO" id="GO:0004357">
    <property type="term" value="F:glutamate-cysteine ligase activity"/>
    <property type="evidence" value="ECO:0007669"/>
    <property type="project" value="UniProtKB-EC"/>
</dbReference>
<dbReference type="EC" id="6.3.2.2" evidence="5"/>
<dbReference type="NCBIfam" id="TIGR02050">
    <property type="entry name" value="gshA_cyan_rel"/>
    <property type="match status" value="1"/>
</dbReference>
<dbReference type="InterPro" id="IPR006336">
    <property type="entry name" value="GCS2"/>
</dbReference>
<comment type="function">
    <text evidence="5">ATP-dependent carboxylate-amine ligase which exhibits weak glutamate--cysteine ligase activity.</text>
</comment>
<dbReference type="HAMAP" id="MF_01609">
    <property type="entry name" value="Glu_cys_ligase_2"/>
    <property type="match status" value="1"/>
</dbReference>
<dbReference type="EMBL" id="CP065959">
    <property type="protein sequence ID" value="QQC92673.1"/>
    <property type="molecule type" value="Genomic_DNA"/>
</dbReference>
<dbReference type="Proteomes" id="UP000596130">
    <property type="component" value="Chromosome"/>
</dbReference>
<organism evidence="6 7">
    <name type="scientific">Streptomyces alfalfae</name>
    <dbReference type="NCBI Taxonomy" id="1642299"/>
    <lineage>
        <taxon>Bacteria</taxon>
        <taxon>Bacillati</taxon>
        <taxon>Actinomycetota</taxon>
        <taxon>Actinomycetes</taxon>
        <taxon>Kitasatosporales</taxon>
        <taxon>Streptomycetaceae</taxon>
        <taxon>Streptomyces</taxon>
    </lineage>
</organism>
<evidence type="ECO:0000256" key="3">
    <source>
        <dbReference type="ARBA" id="ARBA00022840"/>
    </source>
</evidence>
<dbReference type="PANTHER" id="PTHR36510">
    <property type="entry name" value="GLUTAMATE--CYSTEINE LIGASE 2-RELATED"/>
    <property type="match status" value="1"/>
</dbReference>
<keyword evidence="1 5" id="KW-0436">Ligase</keyword>
<sequence>MSRRPFAPARVAAPTVGVEEEFALADCRTRRAAPRARDVVNKARQQLGETHMTAEMSRVQVESVSRVCRGGEELAAELERLRAGAANAAAQYDCLLVPSGTAVLGDPGPPPILDRPRYHAIQERFGPLTWNQCVNSCHVHVGVDNLEDAVQVSNHLRLWAPVMIALTANSPFCEGTDTEYASWRSVLWDRWPSAGPPPFLHSAAHYEQVVASLVGTGAALDAAMIYWQVRPSRHVPTVEVRVADVMPDMADTLAFALLVRALVTVALDAVHDGQALPDVNDAVLRGACWQAARWGLSGQLLDTSAPDLHPRPALQVVDRLWEHVAGRLEQYADLAPVQAWLDRSERLGTGAERQRRIVRANRGRLAAVVDALAVPIADNRAASNATRRPAE</sequence>
<accession>A0A7T4U1A1</accession>
<evidence type="ECO:0000256" key="2">
    <source>
        <dbReference type="ARBA" id="ARBA00022741"/>
    </source>
</evidence>
<evidence type="ECO:0000313" key="7">
    <source>
        <dbReference type="Proteomes" id="UP000596130"/>
    </source>
</evidence>
<keyword evidence="2 5" id="KW-0547">Nucleotide-binding</keyword>
<evidence type="ECO:0000313" key="6">
    <source>
        <dbReference type="EMBL" id="QQC92673.1"/>
    </source>
</evidence>
<dbReference type="InterPro" id="IPR011793">
    <property type="entry name" value="YbdK"/>
</dbReference>